<keyword evidence="6" id="KW-1185">Reference proteome</keyword>
<keyword evidence="4" id="KW-0472">Membrane</keyword>
<keyword evidence="4" id="KW-1133">Transmembrane helix</keyword>
<feature type="repeat" description="WD" evidence="3">
    <location>
        <begin position="568"/>
        <end position="600"/>
    </location>
</feature>
<dbReference type="Proteomes" id="UP000702425">
    <property type="component" value="Unassembled WGS sequence"/>
</dbReference>
<dbReference type="Pfam" id="PF00400">
    <property type="entry name" value="WD40"/>
    <property type="match status" value="14"/>
</dbReference>
<keyword evidence="1 3" id="KW-0853">WD repeat</keyword>
<protein>
    <submittedName>
        <fullName evidence="5">Protein TolB</fullName>
    </submittedName>
</protein>
<feature type="repeat" description="WD" evidence="3">
    <location>
        <begin position="691"/>
        <end position="723"/>
    </location>
</feature>
<dbReference type="SMART" id="SM00320">
    <property type="entry name" value="WD40"/>
    <property type="match status" value="14"/>
</dbReference>
<feature type="repeat" description="WD" evidence="3">
    <location>
        <begin position="609"/>
        <end position="643"/>
    </location>
</feature>
<name>A0ABX2D7R5_9CYAN</name>
<dbReference type="Pfam" id="PF14516">
    <property type="entry name" value="AAA_35"/>
    <property type="match status" value="1"/>
</dbReference>
<evidence type="ECO:0000313" key="5">
    <source>
        <dbReference type="EMBL" id="NQE37950.1"/>
    </source>
</evidence>
<keyword evidence="4" id="KW-0812">Transmembrane</keyword>
<dbReference type="PRINTS" id="PR00320">
    <property type="entry name" value="GPROTEINBRPT"/>
</dbReference>
<dbReference type="InterPro" id="IPR027417">
    <property type="entry name" value="P-loop_NTPase"/>
</dbReference>
<feature type="repeat" description="WD" evidence="3">
    <location>
        <begin position="732"/>
        <end position="764"/>
    </location>
</feature>
<dbReference type="InterPro" id="IPR020472">
    <property type="entry name" value="WD40_PAC1"/>
</dbReference>
<accession>A0ABX2D7R5</accession>
<organism evidence="5 6">
    <name type="scientific">Microcoleus asticus IPMA8</name>
    <dbReference type="NCBI Taxonomy" id="2563858"/>
    <lineage>
        <taxon>Bacteria</taxon>
        <taxon>Bacillati</taxon>
        <taxon>Cyanobacteriota</taxon>
        <taxon>Cyanophyceae</taxon>
        <taxon>Oscillatoriophycideae</taxon>
        <taxon>Oscillatoriales</taxon>
        <taxon>Microcoleaceae</taxon>
        <taxon>Microcoleus</taxon>
        <taxon>Microcoleus asticus</taxon>
    </lineage>
</organism>
<dbReference type="SUPFAM" id="SSF50978">
    <property type="entry name" value="WD40 repeat-like"/>
    <property type="match status" value="2"/>
</dbReference>
<feature type="repeat" description="WD" evidence="3">
    <location>
        <begin position="1060"/>
        <end position="1101"/>
    </location>
</feature>
<gene>
    <name evidence="5" type="primary">tolB_10</name>
    <name evidence="5" type="ORF">E5S67_05731</name>
</gene>
<keyword evidence="2" id="KW-0677">Repeat</keyword>
<dbReference type="PANTHER" id="PTHR22847:SF637">
    <property type="entry name" value="WD REPEAT DOMAIN 5B"/>
    <property type="match status" value="1"/>
</dbReference>
<dbReference type="PROSITE" id="PS00678">
    <property type="entry name" value="WD_REPEATS_1"/>
    <property type="match status" value="2"/>
</dbReference>
<feature type="repeat" description="WD" evidence="3">
    <location>
        <begin position="773"/>
        <end position="814"/>
    </location>
</feature>
<feature type="repeat" description="WD" evidence="3">
    <location>
        <begin position="937"/>
        <end position="968"/>
    </location>
</feature>
<dbReference type="InterPro" id="IPR036322">
    <property type="entry name" value="WD40_repeat_dom_sf"/>
</dbReference>
<dbReference type="InterPro" id="IPR019775">
    <property type="entry name" value="WD40_repeat_CS"/>
</dbReference>
<dbReference type="InterPro" id="IPR001680">
    <property type="entry name" value="WD40_rpt"/>
</dbReference>
<feature type="repeat" description="WD" evidence="3">
    <location>
        <begin position="1019"/>
        <end position="1053"/>
    </location>
</feature>
<dbReference type="InterPro" id="IPR015943">
    <property type="entry name" value="WD40/YVTN_repeat-like_dom_sf"/>
</dbReference>
<dbReference type="CDD" id="cd00200">
    <property type="entry name" value="WD40"/>
    <property type="match status" value="2"/>
</dbReference>
<evidence type="ECO:0000313" key="6">
    <source>
        <dbReference type="Proteomes" id="UP000702425"/>
    </source>
</evidence>
<evidence type="ECO:0000256" key="1">
    <source>
        <dbReference type="ARBA" id="ARBA00022574"/>
    </source>
</evidence>
<dbReference type="SUPFAM" id="SSF52540">
    <property type="entry name" value="P-loop containing nucleoside triphosphate hydrolases"/>
    <property type="match status" value="1"/>
</dbReference>
<evidence type="ECO:0000256" key="2">
    <source>
        <dbReference type="ARBA" id="ARBA00022737"/>
    </source>
</evidence>
<feature type="repeat" description="WD" evidence="3">
    <location>
        <begin position="978"/>
        <end position="1012"/>
    </location>
</feature>
<evidence type="ECO:0000256" key="4">
    <source>
        <dbReference type="SAM" id="Phobius"/>
    </source>
</evidence>
<dbReference type="PROSITE" id="PS50082">
    <property type="entry name" value="WD_REPEATS_2"/>
    <property type="match status" value="14"/>
</dbReference>
<feature type="repeat" description="WD" evidence="3">
    <location>
        <begin position="855"/>
        <end position="887"/>
    </location>
</feature>
<feature type="repeat" description="WD" evidence="3">
    <location>
        <begin position="1101"/>
        <end position="1135"/>
    </location>
</feature>
<dbReference type="PROSITE" id="PS50294">
    <property type="entry name" value="WD_REPEATS_REGION"/>
    <property type="match status" value="13"/>
</dbReference>
<dbReference type="Gene3D" id="2.130.10.10">
    <property type="entry name" value="YVTN repeat-like/Quinoprotein amine dehydrogenase"/>
    <property type="match status" value="5"/>
</dbReference>
<reference evidence="5 6" key="1">
    <citation type="journal article" date="2020" name="Sci. Rep.">
        <title>A novel cyanobacterial geosmin producer, revising GeoA distribution and dispersion patterns in Bacteria.</title>
        <authorList>
            <person name="Churro C."/>
            <person name="Semedo-Aguiar A.P."/>
            <person name="Silva A.D."/>
            <person name="Pereira-Leal J.B."/>
            <person name="Leite R.B."/>
        </authorList>
    </citation>
    <scope>NUCLEOTIDE SEQUENCE [LARGE SCALE GENOMIC DNA]</scope>
    <source>
        <strain evidence="5 6">IPMA8</strain>
    </source>
</reference>
<dbReference type="EMBL" id="SRRZ01000164">
    <property type="protein sequence ID" value="NQE37950.1"/>
    <property type="molecule type" value="Genomic_DNA"/>
</dbReference>
<proteinExistence type="predicted"/>
<feature type="repeat" description="WD" evidence="3">
    <location>
        <begin position="650"/>
        <end position="682"/>
    </location>
</feature>
<feature type="repeat" description="WD" evidence="3">
    <location>
        <begin position="814"/>
        <end position="846"/>
    </location>
</feature>
<feature type="transmembrane region" description="Helical" evidence="4">
    <location>
        <begin position="469"/>
        <end position="490"/>
    </location>
</feature>
<evidence type="ECO:0000256" key="3">
    <source>
        <dbReference type="PROSITE-ProRule" id="PRU00221"/>
    </source>
</evidence>
<dbReference type="Gene3D" id="3.40.50.300">
    <property type="entry name" value="P-loop containing nucleotide triphosphate hydrolases"/>
    <property type="match status" value="1"/>
</dbReference>
<comment type="caution">
    <text evidence="5">The sequence shown here is derived from an EMBL/GenBank/DDBJ whole genome shotgun (WGS) entry which is preliminary data.</text>
</comment>
<feature type="repeat" description="WD" evidence="3">
    <location>
        <begin position="896"/>
        <end position="928"/>
    </location>
</feature>
<dbReference type="PANTHER" id="PTHR22847">
    <property type="entry name" value="WD40 REPEAT PROTEIN"/>
    <property type="match status" value="1"/>
</dbReference>
<sequence>MMHNYQYQIGGSLANNAPTYVVRAADAELYEALKAGEFCYILNSRQMGKSSLLVRTLYRLQAEGFKCSTIDMTRIGSENITPLQWYKGIVGDLWRGFKLLGQVNFKSWWKEEEVSLLQKLSHFIEDILLAKFPEDRIIIFVDEIDSILSLDFPVDDFFALIRYCYNQRAINPEYNRITFAIFGVATPSDLIVDKNRTPFNIGRSLDLQGFSFEEAQSLALGLENIIPHPPAVIKEILAWTGGQPFMSQKICELVVRTAKESRGGDLTIPAITEGFFFVESVVRAQLIENWESQDEPEHLKTIRDRLLRNEQRAARLLGIYQQILQGVKVATDDSREQIELLLSGLVVKQPGYLQVKNRIYREVFNLEWVEKQLGKLRPYSQAFDAWIASKQQDESRLLRGKALKEALFWAQVKSLSDLDYQFIAASQDLDRQEVQLALEAERTKEVEARLREEQIRLIQEKKAAKRQKFLLFAVSGALLFACGLGATTYFQYRRAVASEREARLSEIKALTSSSEGLFASNRRLDALIEAIEAKQKLQRLKSADASINREVENVLRQAVYQADEYNRFSGHKAAVMAVDISPDSKLIASASVDKTVKLWQRDGTEIATLKGHQASVKTVKFSPDGQLIASGSDDNAVKVWRLDGTLLKTFQDHSASVWGVAFSPDGKTIASASADNTVKLWNQDGTLLKTLQGHTAGVGSVVFSPDGETIASASGDKTVKLWKRDGTFLRTLEGHISVLCSVAFSPDGETIASASGDKTVKLWKRDGTLLKTLEGHTAVVSALVFSADGQTIASASRDKTVKLWNVDGTELTTFRGHSAAIWGVDWSPDGSFIASAGAENTVRLWESQNPLQTTITAHKAGIWAIALSADSSTIATGSEDGTTKLWSRQGKLLATFTGENAAIYGVAITGDRQLIAAGRDDHKVNVWQRNGNSSATLIGHKAVVFAVAFSPDGQILASSSQDNTVKLWRRNGTLLHTLTGHNTPVWHVAFSPDGQLVASAGGDGTVKLWQLNGTLVRTFRGHPAAVWRVGFNRQGNIIASGSGDNTVKLWTVDGKLLRTLVGHAAAVWGVAFSPDGQIIASGSVDNTVKLWKLDGTQLTTLRGHTAAIRGLAYSSDGKFVASVSEDNTLILWNVERVLNLNLLGYGCDRVRDYLRTNAMVEKGDRLLCSRIDTE</sequence>